<name>A0A7K1U241_9BACT</name>
<accession>A0A7K1U241</accession>
<evidence type="ECO:0000313" key="2">
    <source>
        <dbReference type="Proteomes" id="UP000461730"/>
    </source>
</evidence>
<dbReference type="RefSeq" id="WP_157305793.1">
    <property type="nucleotide sequence ID" value="NZ_WRXN01000003.1"/>
</dbReference>
<dbReference type="EMBL" id="WRXN01000003">
    <property type="protein sequence ID" value="MVT08370.1"/>
    <property type="molecule type" value="Genomic_DNA"/>
</dbReference>
<keyword evidence="2" id="KW-1185">Reference proteome</keyword>
<sequence length="189" mass="21984">MAISVKINFNNVYDINIASNEMTSASFETELIDGSKEKLIVEISPEAHELMPNVYNLAFGPPDVNGEIDDKAQLKHKDYSKVFSTILLHAQAYLTIHPEHYLGIDGSDNSRAFLYYRFILNNFGYLSSYFSMGALKYYVRITRFGKYQYENPFDFQDIMPGLVKITRESPRSLDFMYNYFIFNLRKDKN</sequence>
<comment type="caution">
    <text evidence="1">The sequence shown here is derived from an EMBL/GenBank/DDBJ whole genome shotgun (WGS) entry which is preliminary data.</text>
</comment>
<organism evidence="1 2">
    <name type="scientific">Chitinophaga tropicalis</name>
    <dbReference type="NCBI Taxonomy" id="2683588"/>
    <lineage>
        <taxon>Bacteria</taxon>
        <taxon>Pseudomonadati</taxon>
        <taxon>Bacteroidota</taxon>
        <taxon>Chitinophagia</taxon>
        <taxon>Chitinophagales</taxon>
        <taxon>Chitinophagaceae</taxon>
        <taxon>Chitinophaga</taxon>
    </lineage>
</organism>
<protein>
    <submittedName>
        <fullName evidence="1">Uncharacterized protein</fullName>
    </submittedName>
</protein>
<dbReference type="AlphaFoldDB" id="A0A7K1U241"/>
<dbReference type="Proteomes" id="UP000461730">
    <property type="component" value="Unassembled WGS sequence"/>
</dbReference>
<proteinExistence type="predicted"/>
<dbReference type="Pfam" id="PF22028">
    <property type="entry name" value="DUF6934"/>
    <property type="match status" value="1"/>
</dbReference>
<dbReference type="InterPro" id="IPR053865">
    <property type="entry name" value="DUF6934"/>
</dbReference>
<evidence type="ECO:0000313" key="1">
    <source>
        <dbReference type="EMBL" id="MVT08370.1"/>
    </source>
</evidence>
<gene>
    <name evidence="1" type="ORF">GO493_08885</name>
</gene>
<reference evidence="1 2" key="1">
    <citation type="submission" date="2019-12" db="EMBL/GenBank/DDBJ databases">
        <title>Chitinophaga sp. strain ysch24 (GDMCC 1.1355), whole genome shotgun sequence.</title>
        <authorList>
            <person name="Zhang X."/>
        </authorList>
    </citation>
    <scope>NUCLEOTIDE SEQUENCE [LARGE SCALE GENOMIC DNA]</scope>
    <source>
        <strain evidence="2">ysch24</strain>
    </source>
</reference>